<dbReference type="InterPro" id="IPR000152">
    <property type="entry name" value="EGF-type_Asp/Asn_hydroxyl_site"/>
</dbReference>
<keyword evidence="2 13" id="KW-0217">Developmental protein</keyword>
<evidence type="ECO:0000256" key="3">
    <source>
        <dbReference type="ARBA" id="ARBA00022536"/>
    </source>
</evidence>
<feature type="signal peptide" evidence="16">
    <location>
        <begin position="1"/>
        <end position="29"/>
    </location>
</feature>
<keyword evidence="8 13" id="KW-0472">Membrane</keyword>
<feature type="domain" description="EGF-like" evidence="17">
    <location>
        <begin position="226"/>
        <end position="259"/>
    </location>
</feature>
<dbReference type="Pfam" id="PF07645">
    <property type="entry name" value="EGF_CA"/>
    <property type="match status" value="1"/>
</dbReference>
<gene>
    <name evidence="19" type="ORF">JYU34_018460</name>
</gene>
<dbReference type="Proteomes" id="UP000823941">
    <property type="component" value="Chromosome 25"/>
</dbReference>
<dbReference type="PROSITE" id="PS00022">
    <property type="entry name" value="EGF_1"/>
    <property type="match status" value="9"/>
</dbReference>
<dbReference type="InterPro" id="IPR001881">
    <property type="entry name" value="EGF-like_Ca-bd_dom"/>
</dbReference>
<dbReference type="Gene3D" id="2.10.25.10">
    <property type="entry name" value="Laminin"/>
    <property type="match status" value="9"/>
</dbReference>
<dbReference type="PRINTS" id="PR02059">
    <property type="entry name" value="JAGGEDFAMILY"/>
</dbReference>
<dbReference type="PROSITE" id="PS51051">
    <property type="entry name" value="DSL"/>
    <property type="match status" value="1"/>
</dbReference>
<feature type="domain" description="EGF-like" evidence="17">
    <location>
        <begin position="333"/>
        <end position="370"/>
    </location>
</feature>
<evidence type="ECO:0000256" key="6">
    <source>
        <dbReference type="ARBA" id="ARBA00022737"/>
    </source>
</evidence>
<evidence type="ECO:0000256" key="2">
    <source>
        <dbReference type="ARBA" id="ARBA00022473"/>
    </source>
</evidence>
<keyword evidence="9 11" id="KW-1015">Disulfide bond</keyword>
<dbReference type="PROSITE" id="PS01186">
    <property type="entry name" value="EGF_2"/>
    <property type="match status" value="8"/>
</dbReference>
<feature type="disulfide bond" evidence="11">
    <location>
        <begin position="360"/>
        <end position="369"/>
    </location>
</feature>
<organism evidence="19 20">
    <name type="scientific">Plutella xylostella</name>
    <name type="common">Diamondback moth</name>
    <name type="synonym">Plutella maculipennis</name>
    <dbReference type="NCBI Taxonomy" id="51655"/>
    <lineage>
        <taxon>Eukaryota</taxon>
        <taxon>Metazoa</taxon>
        <taxon>Ecdysozoa</taxon>
        <taxon>Arthropoda</taxon>
        <taxon>Hexapoda</taxon>
        <taxon>Insecta</taxon>
        <taxon>Pterygota</taxon>
        <taxon>Neoptera</taxon>
        <taxon>Endopterygota</taxon>
        <taxon>Lepidoptera</taxon>
        <taxon>Glossata</taxon>
        <taxon>Ditrysia</taxon>
        <taxon>Yponomeutoidea</taxon>
        <taxon>Plutellidae</taxon>
        <taxon>Plutella</taxon>
    </lineage>
</organism>
<dbReference type="SUPFAM" id="SSF57184">
    <property type="entry name" value="Growth factor receptor domain"/>
    <property type="match status" value="1"/>
</dbReference>
<dbReference type="PANTHER" id="PTHR45836:SF13">
    <property type="entry name" value="PROTEIN CRUMBS"/>
    <property type="match status" value="1"/>
</dbReference>
<evidence type="ECO:0000256" key="13">
    <source>
        <dbReference type="RuleBase" id="RU280815"/>
    </source>
</evidence>
<dbReference type="InterPro" id="IPR000742">
    <property type="entry name" value="EGF"/>
</dbReference>
<feature type="disulfide bond" evidence="11">
    <location>
        <begin position="321"/>
        <end position="330"/>
    </location>
</feature>
<evidence type="ECO:0000256" key="14">
    <source>
        <dbReference type="SAM" id="MobiDB-lite"/>
    </source>
</evidence>
<keyword evidence="10" id="KW-0325">Glycoprotein</keyword>
<dbReference type="InterPro" id="IPR011651">
    <property type="entry name" value="Notch_ligand_N"/>
</dbReference>
<evidence type="ECO:0000256" key="9">
    <source>
        <dbReference type="ARBA" id="ARBA00023157"/>
    </source>
</evidence>
<name>A0ABQ7PXM9_PLUXY</name>
<dbReference type="PANTHER" id="PTHR45836">
    <property type="entry name" value="SLIT HOMOLOG"/>
    <property type="match status" value="1"/>
</dbReference>
<dbReference type="Pfam" id="PF07657">
    <property type="entry name" value="MNNL"/>
    <property type="match status" value="1"/>
</dbReference>
<evidence type="ECO:0000256" key="16">
    <source>
        <dbReference type="SAM" id="SignalP"/>
    </source>
</evidence>
<sequence length="1130" mass="116142">MRRAPGPRGAPGPRAAALLLPLLLHYTWAAGVFELQILEFSNYRLRLASGACCGGAGVAGGAGAACTAPCRTRFSLCLKEYQAAAGGGGAGCSFGRAASPVLGTDSFTLAEPLYTLALPFTFRWTRSFTLILQAYDDFDYSDGEESGLIEEAWWSGIVEPGAAWHALRHAGAASLAYRVRVSCQPNYYNTTCTSFCRPRDDQFGHYSCSARGDKRCLPGWRGDNCDIPVCKEGCHPTHGHCDKPGDCDCRPGWRGELCAQCTPYPGCKHGYCNGSSWDCTCDTNWGGILCDQDLNYCGTHEPCRHGGTCENTAPDQYLCTCADGFSGTDCERVDNPCAPGPCRHGACSVAAAPPGYSCACEPGWAGAACDQDEDDCASSPCVHGACRDLLAGYECRCAPGWAGPDCAQDVDECAGGAGPCVNAAACSNAPGGYSCACLAGWTGRDCAHNVDDCASAPCLHGATCIDLVDDFHCACAAGYAGRTCARDVDECAPRPCRHGGECVDLLDDYRCICPVGFAGKDCEDDRDHCLEAPCGNGAPCYTAQGDYYCHCAPGWSGKNCTEPAPAAPAPAPAAPALAPAAAAACPPGALGPDCVMERRRGALRVRGGVGRRALLGGGRGGRGGGRGGARGARARACTGARACAARRAGAAHARGGRGGARCELAADGCASGPCQHGARCVGGAGWWACECGPGWAGAACDVAVPPPAPAPCAACPPAAACVSAGDSYRCQCPAPPARGARRCLELLAGLDEKSDMTEDTSLSYDAATDEWSGGECGAGNGSWWWGCNVCWCGGSGGGAGGGGGAQCTRLWCGLADCLRAGAACRADEVCVPAAPALCLRAPCAAPGECRRVVARAVAAPALPAPPACWPGAPAPPPPGCARVLLELARERLARGAHVERACWWLRRALAAALAPRLTPLALLCDLAPDDDDALDLALWVGEEEGPAGAATLDAALRALDELLARRRLAPHALLGAALRLRTAPAPPAPPPAGAAPALAAALAAAAALLLAGLALLLLQRRRAAAERARRCDEEKSNNLQNEENLRRYANPLHAAAPAPPAAAPHPRALALYKAHNADARNNTPPRAPDKDFAKRALPPPDAPAPAPAAPAPAPAPRPPLQPPERLTVLV</sequence>
<evidence type="ECO:0000259" key="18">
    <source>
        <dbReference type="PROSITE" id="PS51051"/>
    </source>
</evidence>
<feature type="disulfide bond" evidence="11">
    <location>
        <begin position="551"/>
        <end position="560"/>
    </location>
</feature>
<feature type="disulfide bond" evidence="12">
    <location>
        <begin position="183"/>
        <end position="192"/>
    </location>
</feature>
<dbReference type="InterPro" id="IPR013032">
    <property type="entry name" value="EGF-like_CS"/>
</dbReference>
<evidence type="ECO:0000256" key="4">
    <source>
        <dbReference type="ARBA" id="ARBA00022692"/>
    </source>
</evidence>
<dbReference type="InterPro" id="IPR009030">
    <property type="entry name" value="Growth_fac_rcpt_cys_sf"/>
</dbReference>
<feature type="disulfide bond" evidence="11">
    <location>
        <begin position="513"/>
        <end position="522"/>
    </location>
</feature>
<dbReference type="PROSITE" id="PS50026">
    <property type="entry name" value="EGF_3"/>
    <property type="match status" value="9"/>
</dbReference>
<feature type="domain" description="EGF-like" evidence="17">
    <location>
        <begin position="409"/>
        <end position="447"/>
    </location>
</feature>
<evidence type="ECO:0000256" key="15">
    <source>
        <dbReference type="SAM" id="Phobius"/>
    </source>
</evidence>
<dbReference type="CDD" id="cd00054">
    <property type="entry name" value="EGF_CA"/>
    <property type="match status" value="6"/>
</dbReference>
<feature type="domain" description="EGF-like" evidence="17">
    <location>
        <begin position="525"/>
        <end position="561"/>
    </location>
</feature>
<feature type="disulfide bond" evidence="12">
    <location>
        <begin position="216"/>
        <end position="225"/>
    </location>
</feature>
<evidence type="ECO:0000313" key="19">
    <source>
        <dbReference type="EMBL" id="KAG7297742.1"/>
    </source>
</evidence>
<keyword evidence="5 13" id="KW-0732">Signal</keyword>
<dbReference type="InterPro" id="IPR051355">
    <property type="entry name" value="Notch/Slit_guidance"/>
</dbReference>
<reference evidence="19 20" key="1">
    <citation type="submission" date="2021-06" db="EMBL/GenBank/DDBJ databases">
        <title>A haploid diamondback moth (Plutella xylostella L.) genome assembly resolves 31 chromosomes and identifies a diamide resistance mutation.</title>
        <authorList>
            <person name="Ward C.M."/>
            <person name="Perry K.D."/>
            <person name="Baker G."/>
            <person name="Powis K."/>
            <person name="Heckel D.G."/>
            <person name="Baxter S.W."/>
        </authorList>
    </citation>
    <scope>NUCLEOTIDE SEQUENCE [LARGE SCALE GENOMIC DNA]</scope>
    <source>
        <strain evidence="19 20">LV</strain>
        <tissue evidence="19">Single pupa</tissue>
    </source>
</reference>
<proteinExistence type="predicted"/>
<comment type="caution">
    <text evidence="19">The sequence shown here is derived from an EMBL/GenBank/DDBJ whole genome shotgun (WGS) entry which is preliminary data.</text>
</comment>
<feature type="disulfide bond" evidence="11">
    <location>
        <begin position="691"/>
        <end position="700"/>
    </location>
</feature>
<dbReference type="Gene3D" id="2.60.40.3510">
    <property type="match status" value="1"/>
</dbReference>
<feature type="compositionally biased region" description="Pro residues" evidence="14">
    <location>
        <begin position="1097"/>
        <end position="1122"/>
    </location>
</feature>
<feature type="disulfide bond" evidence="11">
    <location>
        <begin position="397"/>
        <end position="406"/>
    </location>
</feature>
<dbReference type="InterPro" id="IPR001774">
    <property type="entry name" value="DSL"/>
</dbReference>
<dbReference type="Pfam" id="PF00008">
    <property type="entry name" value="EGF"/>
    <property type="match status" value="4"/>
</dbReference>
<dbReference type="SMART" id="SM00051">
    <property type="entry name" value="DSL"/>
    <property type="match status" value="1"/>
</dbReference>
<dbReference type="Pfam" id="PF12661">
    <property type="entry name" value="hEGF"/>
    <property type="match status" value="2"/>
</dbReference>
<comment type="caution">
    <text evidence="11">Lacks conserved residue(s) required for the propagation of feature annotation.</text>
</comment>
<feature type="disulfide bond" evidence="11">
    <location>
        <begin position="437"/>
        <end position="446"/>
    </location>
</feature>
<dbReference type="InterPro" id="IPR018097">
    <property type="entry name" value="EGF_Ca-bd_CS"/>
</dbReference>
<evidence type="ECO:0000256" key="12">
    <source>
        <dbReference type="PROSITE-ProRule" id="PRU00377"/>
    </source>
</evidence>
<feature type="disulfide bond" evidence="11">
    <location>
        <begin position="249"/>
        <end position="258"/>
    </location>
</feature>
<feature type="transmembrane region" description="Helical" evidence="15">
    <location>
        <begin position="997"/>
        <end position="1018"/>
    </location>
</feature>
<feature type="domain" description="EGF-like" evidence="17">
    <location>
        <begin position="665"/>
        <end position="701"/>
    </location>
</feature>
<feature type="domain" description="DSL" evidence="18">
    <location>
        <begin position="181"/>
        <end position="225"/>
    </location>
</feature>
<dbReference type="InterPro" id="IPR049883">
    <property type="entry name" value="NOTCH1_EGF-like"/>
</dbReference>
<feature type="domain" description="EGF-like" evidence="17">
    <location>
        <begin position="293"/>
        <end position="331"/>
    </location>
</feature>
<feature type="disulfide bond" evidence="11">
    <location>
        <begin position="376"/>
        <end position="386"/>
    </location>
</feature>
<dbReference type="EMBL" id="JAHIBW010000025">
    <property type="protein sequence ID" value="KAG7297742.1"/>
    <property type="molecule type" value="Genomic_DNA"/>
</dbReference>
<evidence type="ECO:0000256" key="10">
    <source>
        <dbReference type="ARBA" id="ARBA00023180"/>
    </source>
</evidence>
<feature type="domain" description="EGF-like" evidence="17">
    <location>
        <begin position="487"/>
        <end position="523"/>
    </location>
</feature>
<evidence type="ECO:0000256" key="8">
    <source>
        <dbReference type="ARBA" id="ARBA00023136"/>
    </source>
</evidence>
<keyword evidence="6 13" id="KW-0677">Repeat</keyword>
<protein>
    <recommendedName>
        <fullName evidence="13">Delta-like protein</fullName>
    </recommendedName>
</protein>
<evidence type="ECO:0000256" key="1">
    <source>
        <dbReference type="ARBA" id="ARBA00004479"/>
    </source>
</evidence>
<evidence type="ECO:0000259" key="17">
    <source>
        <dbReference type="PROSITE" id="PS50026"/>
    </source>
</evidence>
<evidence type="ECO:0000256" key="11">
    <source>
        <dbReference type="PROSITE-ProRule" id="PRU00076"/>
    </source>
</evidence>
<feature type="region of interest" description="Disordered" evidence="14">
    <location>
        <begin position="1076"/>
        <end position="1130"/>
    </location>
</feature>
<dbReference type="Pfam" id="PF01414">
    <property type="entry name" value="DSL"/>
    <property type="match status" value="1"/>
</dbReference>
<keyword evidence="20" id="KW-1185">Reference proteome</keyword>
<feature type="domain" description="EGF-like" evidence="17">
    <location>
        <begin position="372"/>
        <end position="407"/>
    </location>
</feature>
<feature type="domain" description="EGF-like" evidence="17">
    <location>
        <begin position="449"/>
        <end position="485"/>
    </location>
</feature>
<dbReference type="Gene3D" id="2.10.25.140">
    <property type="match status" value="1"/>
</dbReference>
<keyword evidence="7 13" id="KW-1133">Transmembrane helix</keyword>
<dbReference type="SMART" id="SM00179">
    <property type="entry name" value="EGF_CA"/>
    <property type="match status" value="9"/>
</dbReference>
<keyword evidence="4 13" id="KW-0812">Transmembrane</keyword>
<comment type="function">
    <text evidence="13">Putative Notch ligand involved in the mediation of Notch signaling.</text>
</comment>
<keyword evidence="3 11" id="KW-0245">EGF-like domain</keyword>
<feature type="chain" id="PRO_5045474762" description="Delta-like protein" evidence="16">
    <location>
        <begin position="30"/>
        <end position="1130"/>
    </location>
</feature>
<feature type="disulfide bond" evidence="11">
    <location>
        <begin position="475"/>
        <end position="484"/>
    </location>
</feature>
<comment type="subcellular location">
    <subcellularLocation>
        <location evidence="1 13">Membrane</location>
        <topology evidence="1 13">Single-pass type I membrane protein</topology>
    </subcellularLocation>
</comment>
<dbReference type="PROSITE" id="PS00010">
    <property type="entry name" value="ASX_HYDROXYL"/>
    <property type="match status" value="4"/>
</dbReference>
<feature type="disulfide bond" evidence="11">
    <location>
        <begin position="337"/>
        <end position="347"/>
    </location>
</feature>
<dbReference type="InterPro" id="IPR026219">
    <property type="entry name" value="Jagged/Serrate"/>
</dbReference>
<evidence type="ECO:0000313" key="20">
    <source>
        <dbReference type="Proteomes" id="UP000823941"/>
    </source>
</evidence>
<dbReference type="SUPFAM" id="SSF57196">
    <property type="entry name" value="EGF/Laminin"/>
    <property type="match status" value="5"/>
</dbReference>
<dbReference type="PROSITE" id="PS01187">
    <property type="entry name" value="EGF_CA"/>
    <property type="match status" value="2"/>
</dbReference>
<dbReference type="SMART" id="SM00181">
    <property type="entry name" value="EGF"/>
    <property type="match status" value="12"/>
</dbReference>
<evidence type="ECO:0000256" key="7">
    <source>
        <dbReference type="ARBA" id="ARBA00022989"/>
    </source>
</evidence>
<accession>A0ABQ7PXM9</accession>
<evidence type="ECO:0000256" key="5">
    <source>
        <dbReference type="ARBA" id="ARBA00022729"/>
    </source>
</evidence>
<feature type="disulfide bond" evidence="12">
    <location>
        <begin position="196"/>
        <end position="208"/>
    </location>
</feature>